<feature type="region of interest" description="Disordered" evidence="1">
    <location>
        <begin position="248"/>
        <end position="297"/>
    </location>
</feature>
<proteinExistence type="predicted"/>
<dbReference type="AlphaFoldDB" id="A0AAW9KSA1"/>
<dbReference type="Pfam" id="PF08887">
    <property type="entry name" value="GAD-like"/>
    <property type="match status" value="2"/>
</dbReference>
<accession>A0AAW9KSA1</accession>
<name>A0AAW9KSA1_9ACTO</name>
<dbReference type="Proteomes" id="UP001289581">
    <property type="component" value="Unassembled WGS sequence"/>
</dbReference>
<feature type="compositionally biased region" description="Gly residues" evidence="1">
    <location>
        <begin position="281"/>
        <end position="297"/>
    </location>
</feature>
<feature type="domain" description="GAD-related" evidence="2">
    <location>
        <begin position="334"/>
        <end position="423"/>
    </location>
</feature>
<protein>
    <submittedName>
        <fullName evidence="3">GAD-like domain-containing protein</fullName>
    </submittedName>
</protein>
<gene>
    <name evidence="3" type="ORF">QU665_07785</name>
</gene>
<feature type="region of interest" description="Disordered" evidence="1">
    <location>
        <begin position="543"/>
        <end position="602"/>
    </location>
</feature>
<evidence type="ECO:0000313" key="3">
    <source>
        <dbReference type="EMBL" id="MEA1304964.1"/>
    </source>
</evidence>
<feature type="compositionally biased region" description="Low complexity" evidence="1">
    <location>
        <begin position="584"/>
        <end position="593"/>
    </location>
</feature>
<reference evidence="3 4" key="1">
    <citation type="submission" date="2023-06" db="EMBL/GenBank/DDBJ databases">
        <title>Actinomyces orist ORNL 0101 HMT-893 genome.</title>
        <authorList>
            <person name="Johnston C.D."/>
            <person name="Chen T."/>
            <person name="Dewhirst F.E."/>
        </authorList>
    </citation>
    <scope>NUCLEOTIDE SEQUENCE [LARGE SCALE GENOMIC DNA]</scope>
    <source>
        <strain evidence="3 4">ORNL 0101</strain>
    </source>
</reference>
<organism evidence="3 4">
    <name type="scientific">Actinomyces oris</name>
    <dbReference type="NCBI Taxonomy" id="544580"/>
    <lineage>
        <taxon>Bacteria</taxon>
        <taxon>Bacillati</taxon>
        <taxon>Actinomycetota</taxon>
        <taxon>Actinomycetes</taxon>
        <taxon>Actinomycetales</taxon>
        <taxon>Actinomycetaceae</taxon>
        <taxon>Actinomyces</taxon>
    </lineage>
</organism>
<dbReference type="InterPro" id="IPR014983">
    <property type="entry name" value="GAD-rel"/>
</dbReference>
<dbReference type="RefSeq" id="WP_322912400.1">
    <property type="nucleotide sequence ID" value="NZ_JAXBCZ010000001.1"/>
</dbReference>
<evidence type="ECO:0000256" key="1">
    <source>
        <dbReference type="SAM" id="MobiDB-lite"/>
    </source>
</evidence>
<sequence>MGFVRDEDLEWGPEWIEERIREDMIESVDPLPPLGVGRVVPEEYFERFGGVFPESVLYIWRRFGFDGFGQGRSWITDPVEWAPVVDAWLEGIDLPFPPQRWHCLTRTALGYMLLWGEISGPALDIDVINGEIAPNASAAENMTDPVVRERSGCTVFTSPLEDVYDDEVTGRSLAVEGIERLGVPGADEVLGFVPPLSFGGQVSADRLSVQKAVPYLVGLAQSTPRYLGADLMAAWGGAATQFLIDQGAIPNSTSTPDGQGGPGASGASTPDTAGDPDDLGSPGGQVGSTGLGGQGGSVGFVRDEDLEWGPEWIEERIRVGLLGYHDMPPLGVGRVVPGEYFERFGGVFPESVLYIWRRFGFDGFGQGRSWITDPVEWAPVVDAWLEGVDLPFPPQRWHCVTRTALGRMLLWGEISGPALDIDVIDGAIYPNASAAEDMTDPVVRERSGCIEFTDPLEDVYDDEVTGRPLAVEGIERLGVPGADEVLGFVPPLSFGGQVSADRLSVQKAVPYLVGLAQSTPRYLGADLMAAWGGAATQFLIDQGAMPNSTDTGTPGVPGSPGDPGGSGGQGGSAGSGGQDGPGAPGASDLDTLGDSGGSGDGW</sequence>
<dbReference type="EMBL" id="JAXBCZ010000001">
    <property type="protein sequence ID" value="MEA1304964.1"/>
    <property type="molecule type" value="Genomic_DNA"/>
</dbReference>
<feature type="compositionally biased region" description="Gly residues" evidence="1">
    <location>
        <begin position="561"/>
        <end position="583"/>
    </location>
</feature>
<feature type="domain" description="GAD-related" evidence="2">
    <location>
        <begin position="38"/>
        <end position="127"/>
    </location>
</feature>
<keyword evidence="4" id="KW-1185">Reference proteome</keyword>
<evidence type="ECO:0000259" key="2">
    <source>
        <dbReference type="Pfam" id="PF08887"/>
    </source>
</evidence>
<evidence type="ECO:0000313" key="4">
    <source>
        <dbReference type="Proteomes" id="UP001289581"/>
    </source>
</evidence>
<comment type="caution">
    <text evidence="3">The sequence shown here is derived from an EMBL/GenBank/DDBJ whole genome shotgun (WGS) entry which is preliminary data.</text>
</comment>